<dbReference type="InterPro" id="IPR012677">
    <property type="entry name" value="Nucleotide-bd_a/b_plait_sf"/>
</dbReference>
<keyword evidence="4" id="KW-0747">Spliceosome</keyword>
<keyword evidence="8" id="KW-0539">Nucleus</keyword>
<evidence type="ECO:0000256" key="8">
    <source>
        <dbReference type="ARBA" id="ARBA00023242"/>
    </source>
</evidence>
<reference evidence="15" key="1">
    <citation type="submission" date="2014-05" db="EMBL/GenBank/DDBJ databases">
        <title>The transcriptome of the halophilic microalga Tetraselmis sp. GSL018 isolated from the Great Salt Lake, Utah.</title>
        <authorList>
            <person name="Jinkerson R.E."/>
            <person name="D'Adamo S."/>
            <person name="Posewitz M.C."/>
        </authorList>
    </citation>
    <scope>NUCLEOTIDE SEQUENCE</scope>
    <source>
        <strain evidence="15">GSL018</strain>
    </source>
</reference>
<keyword evidence="11" id="KW-0175">Coiled coil</keyword>
<proteinExistence type="inferred from homology"/>
<dbReference type="InterPro" id="IPR000504">
    <property type="entry name" value="RRM_dom"/>
</dbReference>
<dbReference type="GO" id="GO:0008380">
    <property type="term" value="P:RNA splicing"/>
    <property type="evidence" value="ECO:0007669"/>
    <property type="project" value="UniProtKB-KW"/>
</dbReference>
<feature type="domain" description="RRM" evidence="13">
    <location>
        <begin position="10"/>
        <end position="89"/>
    </location>
</feature>
<dbReference type="FunFam" id="3.30.70.330:FF:000039">
    <property type="entry name" value="U1 small nuclear ribonucleoprotein A"/>
    <property type="match status" value="1"/>
</dbReference>
<evidence type="ECO:0000256" key="9">
    <source>
        <dbReference type="ARBA" id="ARBA00023274"/>
    </source>
</evidence>
<dbReference type="GO" id="GO:0005681">
    <property type="term" value="C:spliceosomal complex"/>
    <property type="evidence" value="ECO:0007669"/>
    <property type="project" value="UniProtKB-KW"/>
</dbReference>
<dbReference type="AlphaFoldDB" id="A0A061SB85"/>
<comment type="similarity">
    <text evidence="2">Belongs to the RRM U1 A/B'' family.</text>
</comment>
<dbReference type="SMART" id="SM00360">
    <property type="entry name" value="RRM"/>
    <property type="match status" value="2"/>
</dbReference>
<feature type="domain" description="RRM" evidence="13">
    <location>
        <begin position="153"/>
        <end position="227"/>
    </location>
</feature>
<dbReference type="PROSITE" id="PS50102">
    <property type="entry name" value="RRM"/>
    <property type="match status" value="2"/>
</dbReference>
<keyword evidence="7" id="KW-0508">mRNA splicing</keyword>
<dbReference type="SUPFAM" id="SSF54928">
    <property type="entry name" value="RNA-binding domain, RBD"/>
    <property type="match status" value="1"/>
</dbReference>
<keyword evidence="6 10" id="KW-0694">RNA-binding</keyword>
<dbReference type="GO" id="GO:0030532">
    <property type="term" value="C:small nuclear ribonucleoprotein complex"/>
    <property type="evidence" value="ECO:0007669"/>
    <property type="project" value="UniProtKB-ARBA"/>
</dbReference>
<evidence type="ECO:0000256" key="10">
    <source>
        <dbReference type="PROSITE-ProRule" id="PRU00176"/>
    </source>
</evidence>
<dbReference type="PANTHER" id="PTHR10501">
    <property type="entry name" value="U1 SMALL NUCLEAR RIBONUCLEOPROTEIN A/U2 SMALL NUCLEAR RIBONUCLEOPROTEIN B"/>
    <property type="match status" value="1"/>
</dbReference>
<evidence type="ECO:0000256" key="7">
    <source>
        <dbReference type="ARBA" id="ARBA00023187"/>
    </source>
</evidence>
<evidence type="ECO:0000256" key="6">
    <source>
        <dbReference type="ARBA" id="ARBA00022884"/>
    </source>
</evidence>
<accession>A0A061SB85</accession>
<name>A0A061SB85_9CHLO</name>
<evidence type="ECO:0000256" key="12">
    <source>
        <dbReference type="SAM" id="MobiDB-lite"/>
    </source>
</evidence>
<evidence type="ECO:0000256" key="2">
    <source>
        <dbReference type="ARBA" id="ARBA00007243"/>
    </source>
</evidence>
<dbReference type="InterPro" id="IPR035979">
    <property type="entry name" value="RBD_domain_sf"/>
</dbReference>
<comment type="subcellular location">
    <subcellularLocation>
        <location evidence="1">Nucleus</location>
    </subcellularLocation>
</comment>
<keyword evidence="3" id="KW-0507">mRNA processing</keyword>
<keyword evidence="9 15" id="KW-0687">Ribonucleoprotein</keyword>
<organism evidence="15">
    <name type="scientific">Tetraselmis sp. GSL018</name>
    <dbReference type="NCBI Taxonomy" id="582737"/>
    <lineage>
        <taxon>Eukaryota</taxon>
        <taxon>Viridiplantae</taxon>
        <taxon>Chlorophyta</taxon>
        <taxon>core chlorophytes</taxon>
        <taxon>Chlorodendrophyceae</taxon>
        <taxon>Chlorodendrales</taxon>
        <taxon>Chlorodendraceae</taxon>
        <taxon>Tetraselmis</taxon>
    </lineage>
</organism>
<sequence length="228" mass="25302">MIGSDIPPNQTLYVNNLYEKVKKEELKKCIYALFSQFGKILDVVALKTYRLRGQCWVVFADVAAATNAMRSLQGYPLYDKPMRIAYAKTKSDTVAKLDGTFAEKNKKERKKVNDEAREALQARAKEREAAAANAAASGMAPPAKPSDQNPPHEILFVQNLPEATNNQMLTMLFQQFPGFKEVRMVDGRPGIAFVEFENDTQSSVAMSGLQGFKITPTHAMSVSFAKQG</sequence>
<dbReference type="Pfam" id="PF00076">
    <property type="entry name" value="RRM_1"/>
    <property type="match status" value="2"/>
</dbReference>
<protein>
    <submittedName>
        <fullName evidence="15">U2 small nuclear ribonucleoprotein B</fullName>
    </submittedName>
</protein>
<dbReference type="Gene3D" id="3.30.70.330">
    <property type="match status" value="2"/>
</dbReference>
<evidence type="ECO:0000313" key="15">
    <source>
        <dbReference type="EMBL" id="JAC82427.1"/>
    </source>
</evidence>
<dbReference type="EMBL" id="GBEZ01002646">
    <property type="protein sequence ID" value="JAC82427.1"/>
    <property type="molecule type" value="Transcribed_RNA"/>
</dbReference>
<dbReference type="GO" id="GO:0003723">
    <property type="term" value="F:RNA binding"/>
    <property type="evidence" value="ECO:0007669"/>
    <property type="project" value="UniProtKB-UniRule"/>
</dbReference>
<keyword evidence="5" id="KW-0677">Repeat</keyword>
<evidence type="ECO:0000256" key="5">
    <source>
        <dbReference type="ARBA" id="ARBA00022737"/>
    </source>
</evidence>
<feature type="region of interest" description="Disordered" evidence="12">
    <location>
        <begin position="131"/>
        <end position="150"/>
    </location>
</feature>
<feature type="coiled-coil region" evidence="11">
    <location>
        <begin position="102"/>
        <end position="129"/>
    </location>
</feature>
<evidence type="ECO:0000256" key="11">
    <source>
        <dbReference type="SAM" id="Coils"/>
    </source>
</evidence>
<gene>
    <name evidence="15" type="primary">SNRPB2</name>
    <name evidence="14" type="ORF">TSPGSL018_17153</name>
    <name evidence="15" type="ORF">TSPGSL018_5753</name>
</gene>
<evidence type="ECO:0000256" key="1">
    <source>
        <dbReference type="ARBA" id="ARBA00004123"/>
    </source>
</evidence>
<dbReference type="CDD" id="cd12246">
    <property type="entry name" value="RRM1_U1A_like"/>
    <property type="match status" value="1"/>
</dbReference>
<evidence type="ECO:0000256" key="4">
    <source>
        <dbReference type="ARBA" id="ARBA00022728"/>
    </source>
</evidence>
<dbReference type="GO" id="GO:0006397">
    <property type="term" value="P:mRNA processing"/>
    <property type="evidence" value="ECO:0007669"/>
    <property type="project" value="UniProtKB-KW"/>
</dbReference>
<evidence type="ECO:0000313" key="14">
    <source>
        <dbReference type="EMBL" id="JAC77654.1"/>
    </source>
</evidence>
<dbReference type="EMBL" id="GBEZ01007838">
    <property type="protein sequence ID" value="JAC77654.1"/>
    <property type="molecule type" value="Transcribed_RNA"/>
</dbReference>
<evidence type="ECO:0000259" key="13">
    <source>
        <dbReference type="PROSITE" id="PS50102"/>
    </source>
</evidence>
<evidence type="ECO:0000256" key="3">
    <source>
        <dbReference type="ARBA" id="ARBA00022664"/>
    </source>
</evidence>
<dbReference type="FunFam" id="3.30.70.330:FF:000029">
    <property type="entry name" value="U2 small nuclear ribonucleoprotein B"/>
    <property type="match status" value="1"/>
</dbReference>